<sequence>MNSEGKDEKIIKKKQGILVVSVSIVFVLGALITLISGKTFFADSEIMHLIWLAVFLGVLPVLLLLSFRAAVKARKSRESQ</sequence>
<keyword evidence="3" id="KW-1185">Reference proteome</keyword>
<feature type="transmembrane region" description="Helical" evidence="1">
    <location>
        <begin position="16"/>
        <end position="37"/>
    </location>
</feature>
<gene>
    <name evidence="2" type="ORF">ACFOZ5_03570</name>
</gene>
<evidence type="ECO:0000256" key="1">
    <source>
        <dbReference type="SAM" id="Phobius"/>
    </source>
</evidence>
<evidence type="ECO:0000313" key="2">
    <source>
        <dbReference type="EMBL" id="MFC4258108.1"/>
    </source>
</evidence>
<keyword evidence="1" id="KW-0812">Transmembrane</keyword>
<name>A0ABV8QED1_9GAMM</name>
<protein>
    <recommendedName>
        <fullName evidence="4">DUF2798 domain-containing protein</fullName>
    </recommendedName>
</protein>
<reference evidence="3" key="1">
    <citation type="journal article" date="2019" name="Int. J. Syst. Evol. Microbiol.">
        <title>The Global Catalogue of Microorganisms (GCM) 10K type strain sequencing project: providing services to taxonomists for standard genome sequencing and annotation.</title>
        <authorList>
            <consortium name="The Broad Institute Genomics Platform"/>
            <consortium name="The Broad Institute Genome Sequencing Center for Infectious Disease"/>
            <person name="Wu L."/>
            <person name="Ma J."/>
        </authorList>
    </citation>
    <scope>NUCLEOTIDE SEQUENCE [LARGE SCALE GENOMIC DNA]</scope>
    <source>
        <strain evidence="3">CECT 7297</strain>
    </source>
</reference>
<dbReference type="RefSeq" id="WP_379885471.1">
    <property type="nucleotide sequence ID" value="NZ_JBHSDI010000007.1"/>
</dbReference>
<proteinExistence type="predicted"/>
<dbReference type="EMBL" id="JBHSDI010000007">
    <property type="protein sequence ID" value="MFC4258108.1"/>
    <property type="molecule type" value="Genomic_DNA"/>
</dbReference>
<comment type="caution">
    <text evidence="2">The sequence shown here is derived from an EMBL/GenBank/DDBJ whole genome shotgun (WGS) entry which is preliminary data.</text>
</comment>
<organism evidence="2 3">
    <name type="scientific">Marinobacter lacisalsi</name>
    <dbReference type="NCBI Taxonomy" id="475979"/>
    <lineage>
        <taxon>Bacteria</taxon>
        <taxon>Pseudomonadati</taxon>
        <taxon>Pseudomonadota</taxon>
        <taxon>Gammaproteobacteria</taxon>
        <taxon>Pseudomonadales</taxon>
        <taxon>Marinobacteraceae</taxon>
        <taxon>Marinobacter</taxon>
    </lineage>
</organism>
<evidence type="ECO:0008006" key="4">
    <source>
        <dbReference type="Google" id="ProtNLM"/>
    </source>
</evidence>
<feature type="transmembrane region" description="Helical" evidence="1">
    <location>
        <begin position="49"/>
        <end position="71"/>
    </location>
</feature>
<accession>A0ABV8QED1</accession>
<keyword evidence="1" id="KW-1133">Transmembrane helix</keyword>
<evidence type="ECO:0000313" key="3">
    <source>
        <dbReference type="Proteomes" id="UP001595798"/>
    </source>
</evidence>
<keyword evidence="1" id="KW-0472">Membrane</keyword>
<dbReference type="Proteomes" id="UP001595798">
    <property type="component" value="Unassembled WGS sequence"/>
</dbReference>